<gene>
    <name evidence="1" type="ORF">UFOVP350_21</name>
</gene>
<proteinExistence type="predicted"/>
<dbReference type="EMBL" id="LR796362">
    <property type="protein sequence ID" value="CAB4138880.1"/>
    <property type="molecule type" value="Genomic_DNA"/>
</dbReference>
<organism evidence="1">
    <name type="scientific">uncultured Caudovirales phage</name>
    <dbReference type="NCBI Taxonomy" id="2100421"/>
    <lineage>
        <taxon>Viruses</taxon>
        <taxon>Duplodnaviria</taxon>
        <taxon>Heunggongvirae</taxon>
        <taxon>Uroviricota</taxon>
        <taxon>Caudoviricetes</taxon>
        <taxon>Peduoviridae</taxon>
        <taxon>Maltschvirus</taxon>
        <taxon>Maltschvirus maltsch</taxon>
    </lineage>
</organism>
<sequence>MCDDFVELLDARGVHTFPDMKQAAFEEEVIPGEGYEWEKLFFVPDTAQFVERERQVGGALMKECELRFQIASDKHTNVHTLDLISRFPWHVKFRDQNHRVKIIGGRNGRGAMVRPIERNNKRARADRNEYEVSIVYADRHPVVEYKF</sequence>
<reference evidence="1" key="1">
    <citation type="submission" date="2020-04" db="EMBL/GenBank/DDBJ databases">
        <authorList>
            <person name="Chiriac C."/>
            <person name="Salcher M."/>
            <person name="Ghai R."/>
            <person name="Kavagutti S V."/>
        </authorList>
    </citation>
    <scope>NUCLEOTIDE SEQUENCE</scope>
</reference>
<name>A0A6J5M1K3_9CAUD</name>
<evidence type="ECO:0000313" key="1">
    <source>
        <dbReference type="EMBL" id="CAB4138880.1"/>
    </source>
</evidence>
<protein>
    <submittedName>
        <fullName evidence="1">Uncharacterized protein</fullName>
    </submittedName>
</protein>
<accession>A0A6J5M1K3</accession>